<accession>A0A9P6MU86</accession>
<evidence type="ECO:0000313" key="3">
    <source>
        <dbReference type="Proteomes" id="UP000703661"/>
    </source>
</evidence>
<dbReference type="Proteomes" id="UP000703661">
    <property type="component" value="Unassembled WGS sequence"/>
</dbReference>
<name>A0A9P6MU86_9FUNG</name>
<sequence>MAPQNANSGTYHRKLRPRRTESNSNKMPIVYPNIDTVFAIPELLGLITNYLTPADQRILIRVCRTWNSYWVPYLYSSLKFVKYKRSRIYPKLEVYGPYVKVARIFYTTLNNIIHILDYATNIQSLDLRADLAKSRFPQIFAMVPQLRVLRISQGVYRSETHCVRISPAAALSNLEELTLEGHSRLEVRIDDIMFVIKSCRKLATLSLESISIVEELQDVNSTAEPEEDLVDMVKVDETGWESASLRSLRCRHVLLDRPDSIHDSQTHVHPCIRRLFQHAPNLTSIEFSGKSILCAVDWEYIFESRSGLQNAEFWAPAPFHPFHRGGPLDPSAAVKALGALEKSCHMLKVLNVGSIRPTTDEAFEKIIKVNHQLEKIDAKFTEFGELALKELVRILPHSLVELNLGGCLKVKSSGIAMVLENCERLRVLNLFDTDAGTINLFRGNKPWVCAKSLQKLCISIQPLNHQTVHNNIPWKWEAVAENNNTLYTEEEEKIIRDRLRCFTSLLELDLEGKAMSIGIMDDVSFAPRLRSAILNVPPRSLDGNQSLGGHYVDAQKQAVKWGQGVFPNWNVKASRSYRNGHIWRIEAIRD</sequence>
<protein>
    <recommendedName>
        <fullName evidence="4">F-box domain-containing protein</fullName>
    </recommendedName>
</protein>
<dbReference type="PANTHER" id="PTHR13318">
    <property type="entry name" value="PARTNER OF PAIRED, ISOFORM B-RELATED"/>
    <property type="match status" value="1"/>
</dbReference>
<evidence type="ECO:0008006" key="4">
    <source>
        <dbReference type="Google" id="ProtNLM"/>
    </source>
</evidence>
<evidence type="ECO:0000313" key="2">
    <source>
        <dbReference type="EMBL" id="KAG0012949.1"/>
    </source>
</evidence>
<feature type="compositionally biased region" description="Polar residues" evidence="1">
    <location>
        <begin position="1"/>
        <end position="10"/>
    </location>
</feature>
<organism evidence="2 3">
    <name type="scientific">Entomortierella chlamydospora</name>
    <dbReference type="NCBI Taxonomy" id="101097"/>
    <lineage>
        <taxon>Eukaryota</taxon>
        <taxon>Fungi</taxon>
        <taxon>Fungi incertae sedis</taxon>
        <taxon>Mucoromycota</taxon>
        <taxon>Mortierellomycotina</taxon>
        <taxon>Mortierellomycetes</taxon>
        <taxon>Mortierellales</taxon>
        <taxon>Mortierellaceae</taxon>
        <taxon>Entomortierella</taxon>
    </lineage>
</organism>
<evidence type="ECO:0000256" key="1">
    <source>
        <dbReference type="SAM" id="MobiDB-lite"/>
    </source>
</evidence>
<reference evidence="2" key="1">
    <citation type="journal article" date="2020" name="Fungal Divers.">
        <title>Resolving the Mortierellaceae phylogeny through synthesis of multi-gene phylogenetics and phylogenomics.</title>
        <authorList>
            <person name="Vandepol N."/>
            <person name="Liber J."/>
            <person name="Desiro A."/>
            <person name="Na H."/>
            <person name="Kennedy M."/>
            <person name="Barry K."/>
            <person name="Grigoriev I.V."/>
            <person name="Miller A.N."/>
            <person name="O'Donnell K."/>
            <person name="Stajich J.E."/>
            <person name="Bonito G."/>
        </authorList>
    </citation>
    <scope>NUCLEOTIDE SEQUENCE</scope>
    <source>
        <strain evidence="2">NRRL 2769</strain>
    </source>
</reference>
<dbReference type="Gene3D" id="3.80.10.10">
    <property type="entry name" value="Ribonuclease Inhibitor"/>
    <property type="match status" value="1"/>
</dbReference>
<feature type="region of interest" description="Disordered" evidence="1">
    <location>
        <begin position="1"/>
        <end position="26"/>
    </location>
</feature>
<dbReference type="InterPro" id="IPR032675">
    <property type="entry name" value="LRR_dom_sf"/>
</dbReference>
<dbReference type="EMBL" id="JAAAID010000911">
    <property type="protein sequence ID" value="KAG0012949.1"/>
    <property type="molecule type" value="Genomic_DNA"/>
</dbReference>
<dbReference type="AlphaFoldDB" id="A0A9P6MU86"/>
<proteinExistence type="predicted"/>
<dbReference type="GO" id="GO:0019005">
    <property type="term" value="C:SCF ubiquitin ligase complex"/>
    <property type="evidence" value="ECO:0007669"/>
    <property type="project" value="TreeGrafter"/>
</dbReference>
<dbReference type="GO" id="GO:0031146">
    <property type="term" value="P:SCF-dependent proteasomal ubiquitin-dependent protein catabolic process"/>
    <property type="evidence" value="ECO:0007669"/>
    <property type="project" value="TreeGrafter"/>
</dbReference>
<keyword evidence="3" id="KW-1185">Reference proteome</keyword>
<gene>
    <name evidence="2" type="ORF">BGZ80_011397</name>
</gene>
<dbReference type="SUPFAM" id="SSF52047">
    <property type="entry name" value="RNI-like"/>
    <property type="match status" value="1"/>
</dbReference>
<comment type="caution">
    <text evidence="2">The sequence shown here is derived from an EMBL/GenBank/DDBJ whole genome shotgun (WGS) entry which is preliminary data.</text>
</comment>